<dbReference type="SUPFAM" id="SSF55811">
    <property type="entry name" value="Nudix"/>
    <property type="match status" value="1"/>
</dbReference>
<dbReference type="InterPro" id="IPR020084">
    <property type="entry name" value="NUDIX_hydrolase_CS"/>
</dbReference>
<keyword evidence="5" id="KW-1185">Reference proteome</keyword>
<dbReference type="Gene3D" id="3.90.79.10">
    <property type="entry name" value="Nucleoside Triphosphate Pyrophosphohydrolase"/>
    <property type="match status" value="1"/>
</dbReference>
<dbReference type="CDD" id="cd03424">
    <property type="entry name" value="NUDIX_ADPRase_Nudt5_UGPPase_Nudt14"/>
    <property type="match status" value="1"/>
</dbReference>
<evidence type="ECO:0000313" key="4">
    <source>
        <dbReference type="EMBL" id="MBP2472412.1"/>
    </source>
</evidence>
<dbReference type="InterPro" id="IPR015797">
    <property type="entry name" value="NUDIX_hydrolase-like_dom_sf"/>
</dbReference>
<name>A0ABS5A834_9PSEU</name>
<accession>A0ABS5A834</accession>
<keyword evidence="2" id="KW-0378">Hydrolase</keyword>
<dbReference type="PROSITE" id="PS00893">
    <property type="entry name" value="NUDIX_BOX"/>
    <property type="match status" value="1"/>
</dbReference>
<dbReference type="InterPro" id="IPR000086">
    <property type="entry name" value="NUDIX_hydrolase_dom"/>
</dbReference>
<evidence type="ECO:0000256" key="2">
    <source>
        <dbReference type="ARBA" id="ARBA00022801"/>
    </source>
</evidence>
<comment type="caution">
    <text evidence="4">The sequence shown here is derived from an EMBL/GenBank/DDBJ whole genome shotgun (WGS) entry which is preliminary data.</text>
</comment>
<sequence length="200" mass="22351">MTTDDGRPLGAEAAGLTVQEQRALWKILGERLVDDTRKFVVNIADVELPDGTRFEQWVLRMPKAAMAVVLDDAKEHVLMIWRHRFIMDRWTWELPGGYVDPDEDPAVCAAREVEEETGWRPRNIAPLTSFQPLTGSADFENLLYLAEGAEDTGKAADINEAARVEWIPLTSVREMFADGKIIGAAAQVGLLHVLAFHQGR</sequence>
<dbReference type="PROSITE" id="PS51462">
    <property type="entry name" value="NUDIX"/>
    <property type="match status" value="1"/>
</dbReference>
<protein>
    <submittedName>
        <fullName evidence="4">8-oxo-dGTP pyrophosphatase MutT (NUDIX family)</fullName>
    </submittedName>
</protein>
<comment type="cofactor">
    <cofactor evidence="1">
        <name>Mg(2+)</name>
        <dbReference type="ChEBI" id="CHEBI:18420"/>
    </cofactor>
</comment>
<organism evidence="4 5">
    <name type="scientific">Crossiella equi</name>
    <dbReference type="NCBI Taxonomy" id="130796"/>
    <lineage>
        <taxon>Bacteria</taxon>
        <taxon>Bacillati</taxon>
        <taxon>Actinomycetota</taxon>
        <taxon>Actinomycetes</taxon>
        <taxon>Pseudonocardiales</taxon>
        <taxon>Pseudonocardiaceae</taxon>
        <taxon>Crossiella</taxon>
    </lineage>
</organism>
<gene>
    <name evidence="4" type="ORF">JOF53_001284</name>
</gene>
<dbReference type="PANTHER" id="PTHR11839">
    <property type="entry name" value="UDP/ADP-SUGAR PYROPHOSPHATASE"/>
    <property type="match status" value="1"/>
</dbReference>
<dbReference type="Proteomes" id="UP001519363">
    <property type="component" value="Unassembled WGS sequence"/>
</dbReference>
<evidence type="ECO:0000313" key="5">
    <source>
        <dbReference type="Proteomes" id="UP001519363"/>
    </source>
</evidence>
<proteinExistence type="predicted"/>
<dbReference type="Pfam" id="PF00293">
    <property type="entry name" value="NUDIX"/>
    <property type="match status" value="1"/>
</dbReference>
<dbReference type="PANTHER" id="PTHR11839:SF18">
    <property type="entry name" value="NUDIX HYDROLASE DOMAIN-CONTAINING PROTEIN"/>
    <property type="match status" value="1"/>
</dbReference>
<evidence type="ECO:0000256" key="1">
    <source>
        <dbReference type="ARBA" id="ARBA00001946"/>
    </source>
</evidence>
<reference evidence="4 5" key="1">
    <citation type="submission" date="2021-03" db="EMBL/GenBank/DDBJ databases">
        <title>Sequencing the genomes of 1000 actinobacteria strains.</title>
        <authorList>
            <person name="Klenk H.-P."/>
        </authorList>
    </citation>
    <scope>NUCLEOTIDE SEQUENCE [LARGE SCALE GENOMIC DNA]</scope>
    <source>
        <strain evidence="4 5">DSM 44580</strain>
    </source>
</reference>
<evidence type="ECO:0000259" key="3">
    <source>
        <dbReference type="PROSITE" id="PS51462"/>
    </source>
</evidence>
<dbReference type="EMBL" id="JAGIOO010000001">
    <property type="protein sequence ID" value="MBP2472412.1"/>
    <property type="molecule type" value="Genomic_DNA"/>
</dbReference>
<dbReference type="RefSeq" id="WP_249044279.1">
    <property type="nucleotide sequence ID" value="NZ_JAGIOO010000001.1"/>
</dbReference>
<feature type="domain" description="Nudix hydrolase" evidence="3">
    <location>
        <begin position="61"/>
        <end position="189"/>
    </location>
</feature>